<sequence length="75" mass="7893">MTALGTSRSGLRGHKENPLCPGWEGDGQGTADWCVENVVSETPPMVPGTQRRRFSIKAGVVSVLSAGRLAGDIVQ</sequence>
<evidence type="ECO:0000313" key="2">
    <source>
        <dbReference type="EMBL" id="QDT11368.1"/>
    </source>
</evidence>
<accession>A0A517NW88</accession>
<organism evidence="2 3">
    <name type="scientific">Stieleria marina</name>
    <dbReference type="NCBI Taxonomy" id="1930275"/>
    <lineage>
        <taxon>Bacteria</taxon>
        <taxon>Pseudomonadati</taxon>
        <taxon>Planctomycetota</taxon>
        <taxon>Planctomycetia</taxon>
        <taxon>Pirellulales</taxon>
        <taxon>Pirellulaceae</taxon>
        <taxon>Stieleria</taxon>
    </lineage>
</organism>
<evidence type="ECO:0000256" key="1">
    <source>
        <dbReference type="SAM" id="MobiDB-lite"/>
    </source>
</evidence>
<protein>
    <submittedName>
        <fullName evidence="2">Uncharacterized protein</fullName>
    </submittedName>
</protein>
<gene>
    <name evidence="2" type="ORF">K239x_33630</name>
</gene>
<evidence type="ECO:0000313" key="3">
    <source>
        <dbReference type="Proteomes" id="UP000319817"/>
    </source>
</evidence>
<name>A0A517NW88_9BACT</name>
<dbReference type="AlphaFoldDB" id="A0A517NW88"/>
<keyword evidence="3" id="KW-1185">Reference proteome</keyword>
<reference evidence="2 3" key="1">
    <citation type="submission" date="2019-02" db="EMBL/GenBank/DDBJ databases">
        <title>Deep-cultivation of Planctomycetes and their phenomic and genomic characterization uncovers novel biology.</title>
        <authorList>
            <person name="Wiegand S."/>
            <person name="Jogler M."/>
            <person name="Boedeker C."/>
            <person name="Pinto D."/>
            <person name="Vollmers J."/>
            <person name="Rivas-Marin E."/>
            <person name="Kohn T."/>
            <person name="Peeters S.H."/>
            <person name="Heuer A."/>
            <person name="Rast P."/>
            <person name="Oberbeckmann S."/>
            <person name="Bunk B."/>
            <person name="Jeske O."/>
            <person name="Meyerdierks A."/>
            <person name="Storesund J.E."/>
            <person name="Kallscheuer N."/>
            <person name="Luecker S."/>
            <person name="Lage O.M."/>
            <person name="Pohl T."/>
            <person name="Merkel B.J."/>
            <person name="Hornburger P."/>
            <person name="Mueller R.-W."/>
            <person name="Bruemmer F."/>
            <person name="Labrenz M."/>
            <person name="Spormann A.M."/>
            <person name="Op den Camp H."/>
            <person name="Overmann J."/>
            <person name="Amann R."/>
            <person name="Jetten M.S.M."/>
            <person name="Mascher T."/>
            <person name="Medema M.H."/>
            <person name="Devos D.P."/>
            <person name="Kaster A.-K."/>
            <person name="Ovreas L."/>
            <person name="Rohde M."/>
            <person name="Galperin M.Y."/>
            <person name="Jogler C."/>
        </authorList>
    </citation>
    <scope>NUCLEOTIDE SEQUENCE [LARGE SCALE GENOMIC DNA]</scope>
    <source>
        <strain evidence="2 3">K23_9</strain>
    </source>
</reference>
<feature type="region of interest" description="Disordered" evidence="1">
    <location>
        <begin position="1"/>
        <end position="25"/>
    </location>
</feature>
<proteinExistence type="predicted"/>
<dbReference type="EMBL" id="CP036526">
    <property type="protein sequence ID" value="QDT11368.1"/>
    <property type="molecule type" value="Genomic_DNA"/>
</dbReference>
<dbReference type="Proteomes" id="UP000319817">
    <property type="component" value="Chromosome"/>
</dbReference>